<keyword evidence="3" id="KW-1185">Reference proteome</keyword>
<dbReference type="Proteomes" id="UP001497480">
    <property type="component" value="Unassembled WGS sequence"/>
</dbReference>
<evidence type="ECO:0000313" key="3">
    <source>
        <dbReference type="Proteomes" id="UP001497480"/>
    </source>
</evidence>
<proteinExistence type="predicted"/>
<accession>A0AAV1XPD5</accession>
<dbReference type="EMBL" id="CAXHTB010000016">
    <property type="protein sequence ID" value="CAL0322723.1"/>
    <property type="molecule type" value="Genomic_DNA"/>
</dbReference>
<evidence type="ECO:0000256" key="1">
    <source>
        <dbReference type="SAM" id="MobiDB-lite"/>
    </source>
</evidence>
<feature type="region of interest" description="Disordered" evidence="1">
    <location>
        <begin position="73"/>
        <end position="104"/>
    </location>
</feature>
<gene>
    <name evidence="2" type="ORF">LLUT_LOCUS23783</name>
</gene>
<protein>
    <submittedName>
        <fullName evidence="2">Uncharacterized protein</fullName>
    </submittedName>
</protein>
<reference evidence="2 3" key="1">
    <citation type="submission" date="2024-03" db="EMBL/GenBank/DDBJ databases">
        <authorList>
            <person name="Martinez-Hernandez J."/>
        </authorList>
    </citation>
    <scope>NUCLEOTIDE SEQUENCE [LARGE SCALE GENOMIC DNA]</scope>
</reference>
<evidence type="ECO:0000313" key="2">
    <source>
        <dbReference type="EMBL" id="CAL0322723.1"/>
    </source>
</evidence>
<comment type="caution">
    <text evidence="2">The sequence shown here is derived from an EMBL/GenBank/DDBJ whole genome shotgun (WGS) entry which is preliminary data.</text>
</comment>
<sequence length="104" mass="11979">MSYSMFVSGSKITSQLEIEYAYEFVKKKFEELFFYSIAHERVDCISKVYRTIALNQKLIKKTFNLVHQNLRRGGLKWGSDQNGESSSKIGVDNTSLSIEDDNLI</sequence>
<organism evidence="2 3">
    <name type="scientific">Lupinus luteus</name>
    <name type="common">European yellow lupine</name>
    <dbReference type="NCBI Taxonomy" id="3873"/>
    <lineage>
        <taxon>Eukaryota</taxon>
        <taxon>Viridiplantae</taxon>
        <taxon>Streptophyta</taxon>
        <taxon>Embryophyta</taxon>
        <taxon>Tracheophyta</taxon>
        <taxon>Spermatophyta</taxon>
        <taxon>Magnoliopsida</taxon>
        <taxon>eudicotyledons</taxon>
        <taxon>Gunneridae</taxon>
        <taxon>Pentapetalae</taxon>
        <taxon>rosids</taxon>
        <taxon>fabids</taxon>
        <taxon>Fabales</taxon>
        <taxon>Fabaceae</taxon>
        <taxon>Papilionoideae</taxon>
        <taxon>50 kb inversion clade</taxon>
        <taxon>genistoids sensu lato</taxon>
        <taxon>core genistoids</taxon>
        <taxon>Genisteae</taxon>
        <taxon>Lupinus</taxon>
    </lineage>
</organism>
<dbReference type="AlphaFoldDB" id="A0AAV1XPD5"/>
<feature type="compositionally biased region" description="Polar residues" evidence="1">
    <location>
        <begin position="79"/>
        <end position="97"/>
    </location>
</feature>
<name>A0AAV1XPD5_LUPLU</name>